<gene>
    <name evidence="2" type="ORF">Airi02_092910</name>
</gene>
<dbReference type="PANTHER" id="PTHR34310">
    <property type="entry name" value="DUF427 DOMAIN PROTEIN (AFU_ORTHOLOGUE AFUA_3G02220)"/>
    <property type="match status" value="1"/>
</dbReference>
<protein>
    <recommendedName>
        <fullName evidence="1">DUF427 domain-containing protein</fullName>
    </recommendedName>
</protein>
<name>A0A9W6SFN1_9ACTN</name>
<comment type="caution">
    <text evidence="2">The sequence shown here is derived from an EMBL/GenBank/DDBJ whole genome shotgun (WGS) entry which is preliminary data.</text>
</comment>
<dbReference type="AlphaFoldDB" id="A0A9W6SFN1"/>
<evidence type="ECO:0000313" key="2">
    <source>
        <dbReference type="EMBL" id="GLY91362.1"/>
    </source>
</evidence>
<organism evidence="2 3">
    <name type="scientific">Actinoallomurus iriomotensis</name>
    <dbReference type="NCBI Taxonomy" id="478107"/>
    <lineage>
        <taxon>Bacteria</taxon>
        <taxon>Bacillati</taxon>
        <taxon>Actinomycetota</taxon>
        <taxon>Actinomycetes</taxon>
        <taxon>Streptosporangiales</taxon>
        <taxon>Thermomonosporaceae</taxon>
        <taxon>Actinoallomurus</taxon>
    </lineage>
</organism>
<dbReference type="Pfam" id="PF04248">
    <property type="entry name" value="NTP_transf_9"/>
    <property type="match status" value="2"/>
</dbReference>
<sequence length="266" mass="30285">MSLTLPGAPLSGRPAGVFNGNVNAPRHLVYFEPVHKRIRAEFGGETIVDTTAARLLFETGILPVYYVPESDVRTDLLTRTDRTSHCPVKGDAAYWTVSAGGRTAENAVWGYPDPIAPWLKGYVAFYWDSMDAWYEEDEQVFGHPHDPYHRIDVLRSSRRVKVSRNGEVLAESSHPVMLFETGLPVRYYLPREDVRLDLLEPSQTTSHCAYKGEATYWSHGGEDVAWTYERPLREAEPVRDLVCFWNERTDVEVDGEPQERPESPWS</sequence>
<dbReference type="Proteomes" id="UP001165074">
    <property type="component" value="Unassembled WGS sequence"/>
</dbReference>
<evidence type="ECO:0000259" key="1">
    <source>
        <dbReference type="Pfam" id="PF04248"/>
    </source>
</evidence>
<dbReference type="EMBL" id="BSTK01000020">
    <property type="protein sequence ID" value="GLY91362.1"/>
    <property type="molecule type" value="Genomic_DNA"/>
</dbReference>
<accession>A0A9W6SFN1</accession>
<proteinExistence type="predicted"/>
<dbReference type="PANTHER" id="PTHR34310:SF9">
    <property type="entry name" value="BLR5716 PROTEIN"/>
    <property type="match status" value="1"/>
</dbReference>
<feature type="domain" description="DUF427" evidence="1">
    <location>
        <begin position="38"/>
        <end position="128"/>
    </location>
</feature>
<evidence type="ECO:0000313" key="3">
    <source>
        <dbReference type="Proteomes" id="UP001165074"/>
    </source>
</evidence>
<keyword evidence="3" id="KW-1185">Reference proteome</keyword>
<dbReference type="InterPro" id="IPR007361">
    <property type="entry name" value="DUF427"/>
</dbReference>
<feature type="domain" description="DUF427" evidence="1">
    <location>
        <begin position="160"/>
        <end position="247"/>
    </location>
</feature>
<reference evidence="2" key="1">
    <citation type="submission" date="2023-03" db="EMBL/GenBank/DDBJ databases">
        <title>Actinoallomurus iriomotensis NBRC 103684.</title>
        <authorList>
            <person name="Ichikawa N."/>
            <person name="Sato H."/>
            <person name="Tonouchi N."/>
        </authorList>
    </citation>
    <scope>NUCLEOTIDE SEQUENCE</scope>
    <source>
        <strain evidence="2">NBRC 103684</strain>
    </source>
</reference>
<dbReference type="Gene3D" id="2.170.150.40">
    <property type="entry name" value="Domain of unknown function (DUF427)"/>
    <property type="match status" value="2"/>
</dbReference>
<dbReference type="InterPro" id="IPR038694">
    <property type="entry name" value="DUF427_sf"/>
</dbReference>